<dbReference type="NCBIfam" id="TIGR01352">
    <property type="entry name" value="tonB_Cterm"/>
    <property type="match status" value="1"/>
</dbReference>
<evidence type="ECO:0000313" key="14">
    <source>
        <dbReference type="Proteomes" id="UP001208690"/>
    </source>
</evidence>
<comment type="similarity">
    <text evidence="2">Belongs to the TonB family.</text>
</comment>
<name>A0ABT3BLA5_9RHOB</name>
<evidence type="ECO:0000256" key="9">
    <source>
        <dbReference type="ARBA" id="ARBA00023136"/>
    </source>
</evidence>
<keyword evidence="3" id="KW-0813">Transport</keyword>
<evidence type="ECO:0000256" key="5">
    <source>
        <dbReference type="ARBA" id="ARBA00022519"/>
    </source>
</evidence>
<keyword evidence="4" id="KW-1003">Cell membrane</keyword>
<feature type="region of interest" description="Disordered" evidence="10">
    <location>
        <begin position="259"/>
        <end position="280"/>
    </location>
</feature>
<keyword evidence="7" id="KW-0653">Protein transport</keyword>
<feature type="compositionally biased region" description="Polar residues" evidence="10">
    <location>
        <begin position="85"/>
        <end position="100"/>
    </location>
</feature>
<feature type="domain" description="TonB C-terminal" evidence="12">
    <location>
        <begin position="193"/>
        <end position="280"/>
    </location>
</feature>
<evidence type="ECO:0000256" key="11">
    <source>
        <dbReference type="SAM" id="SignalP"/>
    </source>
</evidence>
<feature type="signal peptide" evidence="11">
    <location>
        <begin position="1"/>
        <end position="21"/>
    </location>
</feature>
<proteinExistence type="inferred from homology"/>
<evidence type="ECO:0000256" key="6">
    <source>
        <dbReference type="ARBA" id="ARBA00022692"/>
    </source>
</evidence>
<dbReference type="InterPro" id="IPR051045">
    <property type="entry name" value="TonB-dependent_transducer"/>
</dbReference>
<evidence type="ECO:0000313" key="13">
    <source>
        <dbReference type="EMBL" id="MCV3274013.1"/>
    </source>
</evidence>
<feature type="chain" id="PRO_5045760166" evidence="11">
    <location>
        <begin position="22"/>
        <end position="280"/>
    </location>
</feature>
<comment type="caution">
    <text evidence="13">The sequence shown here is derived from an EMBL/GenBank/DDBJ whole genome shotgun (WGS) entry which is preliminary data.</text>
</comment>
<dbReference type="PANTHER" id="PTHR33446:SF2">
    <property type="entry name" value="PROTEIN TONB"/>
    <property type="match status" value="1"/>
</dbReference>
<keyword evidence="14" id="KW-1185">Reference proteome</keyword>
<evidence type="ECO:0000256" key="8">
    <source>
        <dbReference type="ARBA" id="ARBA00022989"/>
    </source>
</evidence>
<protein>
    <submittedName>
        <fullName evidence="13">TonB family protein</fullName>
    </submittedName>
</protein>
<evidence type="ECO:0000256" key="2">
    <source>
        <dbReference type="ARBA" id="ARBA00006555"/>
    </source>
</evidence>
<keyword evidence="8" id="KW-1133">Transmembrane helix</keyword>
<accession>A0ABT3BLA5</accession>
<dbReference type="InterPro" id="IPR037682">
    <property type="entry name" value="TonB_C"/>
</dbReference>
<reference evidence="13 14" key="1">
    <citation type="submission" date="2022-04" db="EMBL/GenBank/DDBJ databases">
        <title>Roseobacter sp. WL0113 is a bacterium isolated from neritic sediment.</title>
        <authorList>
            <person name="Wang L."/>
            <person name="He W."/>
            <person name="Zhang D.-F."/>
        </authorList>
    </citation>
    <scope>NUCLEOTIDE SEQUENCE [LARGE SCALE GENOMIC DNA]</scope>
    <source>
        <strain evidence="13 14">WL0113</strain>
    </source>
</reference>
<dbReference type="PROSITE" id="PS52015">
    <property type="entry name" value="TONB_CTD"/>
    <property type="match status" value="1"/>
</dbReference>
<evidence type="ECO:0000256" key="7">
    <source>
        <dbReference type="ARBA" id="ARBA00022927"/>
    </source>
</evidence>
<keyword evidence="9" id="KW-0472">Membrane</keyword>
<comment type="subcellular location">
    <subcellularLocation>
        <location evidence="1">Cell inner membrane</location>
        <topology evidence="1">Single-pass membrane protein</topology>
        <orientation evidence="1">Periplasmic side</orientation>
    </subcellularLocation>
</comment>
<keyword evidence="6" id="KW-0812">Transmembrane</keyword>
<evidence type="ECO:0000256" key="10">
    <source>
        <dbReference type="SAM" id="MobiDB-lite"/>
    </source>
</evidence>
<gene>
    <name evidence="13" type="ORF">MUB52_21475</name>
</gene>
<evidence type="ECO:0000259" key="12">
    <source>
        <dbReference type="PROSITE" id="PS52015"/>
    </source>
</evidence>
<dbReference type="RefSeq" id="WP_263846219.1">
    <property type="nucleotide sequence ID" value="NZ_JALIEB010000025.1"/>
</dbReference>
<evidence type="ECO:0000256" key="4">
    <source>
        <dbReference type="ARBA" id="ARBA00022475"/>
    </source>
</evidence>
<dbReference type="PANTHER" id="PTHR33446">
    <property type="entry name" value="PROTEIN TONB-RELATED"/>
    <property type="match status" value="1"/>
</dbReference>
<organism evidence="13 14">
    <name type="scientific">Roseobacter sinensis</name>
    <dbReference type="NCBI Taxonomy" id="2931391"/>
    <lineage>
        <taxon>Bacteria</taxon>
        <taxon>Pseudomonadati</taxon>
        <taxon>Pseudomonadota</taxon>
        <taxon>Alphaproteobacteria</taxon>
        <taxon>Rhodobacterales</taxon>
        <taxon>Roseobacteraceae</taxon>
        <taxon>Roseobacter</taxon>
    </lineage>
</organism>
<dbReference type="SUPFAM" id="SSF74653">
    <property type="entry name" value="TolA/TonB C-terminal domain"/>
    <property type="match status" value="1"/>
</dbReference>
<feature type="region of interest" description="Disordered" evidence="10">
    <location>
        <begin position="51"/>
        <end position="189"/>
    </location>
</feature>
<dbReference type="InterPro" id="IPR006260">
    <property type="entry name" value="TonB/TolA_C"/>
</dbReference>
<keyword evidence="5" id="KW-0997">Cell inner membrane</keyword>
<evidence type="ECO:0000256" key="1">
    <source>
        <dbReference type="ARBA" id="ARBA00004383"/>
    </source>
</evidence>
<dbReference type="Pfam" id="PF03544">
    <property type="entry name" value="TonB_C"/>
    <property type="match status" value="1"/>
</dbReference>
<evidence type="ECO:0000256" key="3">
    <source>
        <dbReference type="ARBA" id="ARBA00022448"/>
    </source>
</evidence>
<feature type="compositionally biased region" description="Low complexity" evidence="10">
    <location>
        <begin position="144"/>
        <end position="155"/>
    </location>
</feature>
<dbReference type="Gene3D" id="3.30.1150.10">
    <property type="match status" value="1"/>
</dbReference>
<keyword evidence="11" id="KW-0732">Signal</keyword>
<dbReference type="Proteomes" id="UP001208690">
    <property type="component" value="Unassembled WGS sequence"/>
</dbReference>
<sequence length="280" mass="28944">MTWRRAAAKLAALASAAALHLAVLQPWQSPQQAMTEAGSGAAVASLGTSFADMAAGTQHPRPPQEELTADHAAQPLDPIVAEEAQTGSARSAVPSATPNVEETPAPPVTREARVSSEALSRSPAASRLTTSLRPQPRPDRRPAPAESAAEPQPSDSRSGRDTQDAVRGVATARTADPSNAQGQSTTTPAALGTAAATNYPGVVMRHIARQRRPALDIRGTVVIDFTIGSDGGLATAQVARSSGSSRLDRAALQILQRAAPFPPPPEGARRRHSVGIEGRG</sequence>
<dbReference type="EMBL" id="JALIEB010000025">
    <property type="protein sequence ID" value="MCV3274013.1"/>
    <property type="molecule type" value="Genomic_DNA"/>
</dbReference>